<reference evidence="1" key="1">
    <citation type="journal article" date="2014" name="Int. J. Syst. Evol. Microbiol.">
        <title>Complete genome sequence of Corynebacterium casei LMG S-19264T (=DSM 44701T), isolated from a smear-ripened cheese.</title>
        <authorList>
            <consortium name="US DOE Joint Genome Institute (JGI-PGF)"/>
            <person name="Walter F."/>
            <person name="Albersmeier A."/>
            <person name="Kalinowski J."/>
            <person name="Ruckert C."/>
        </authorList>
    </citation>
    <scope>NUCLEOTIDE SEQUENCE</scope>
    <source>
        <strain evidence="1">KCTC 12113</strain>
    </source>
</reference>
<accession>A0A918MJF3</accession>
<dbReference type="EMBL" id="BMWP01000005">
    <property type="protein sequence ID" value="GGW27701.1"/>
    <property type="molecule type" value="Genomic_DNA"/>
</dbReference>
<comment type="caution">
    <text evidence="1">The sequence shown here is derived from an EMBL/GenBank/DDBJ whole genome shotgun (WGS) entry which is preliminary data.</text>
</comment>
<organism evidence="1 2">
    <name type="scientific">Arenibacter certesii</name>
    <dbReference type="NCBI Taxonomy" id="228955"/>
    <lineage>
        <taxon>Bacteria</taxon>
        <taxon>Pseudomonadati</taxon>
        <taxon>Bacteroidota</taxon>
        <taxon>Flavobacteriia</taxon>
        <taxon>Flavobacteriales</taxon>
        <taxon>Flavobacteriaceae</taxon>
        <taxon>Arenibacter</taxon>
    </lineage>
</organism>
<name>A0A918MJF3_9FLAO</name>
<proteinExistence type="predicted"/>
<evidence type="ECO:0000313" key="1">
    <source>
        <dbReference type="EMBL" id="GGW27701.1"/>
    </source>
</evidence>
<keyword evidence="2" id="KW-1185">Reference proteome</keyword>
<reference evidence="1" key="2">
    <citation type="submission" date="2020-09" db="EMBL/GenBank/DDBJ databases">
        <authorList>
            <person name="Sun Q."/>
            <person name="Kim S."/>
        </authorList>
    </citation>
    <scope>NUCLEOTIDE SEQUENCE</scope>
    <source>
        <strain evidence="1">KCTC 12113</strain>
    </source>
</reference>
<dbReference type="Proteomes" id="UP000634668">
    <property type="component" value="Unassembled WGS sequence"/>
</dbReference>
<evidence type="ECO:0000313" key="2">
    <source>
        <dbReference type="Proteomes" id="UP000634668"/>
    </source>
</evidence>
<dbReference type="AlphaFoldDB" id="A0A918MJF3"/>
<protein>
    <submittedName>
        <fullName evidence="1">Uncharacterized protein</fullName>
    </submittedName>
</protein>
<sequence>MHWIETALIELAEALVPRLITIAALEAVRPIKVLRQAIVLIEAAEALQPRALLLLEALIALVDQVVAPLEAREATNVLLVLR</sequence>
<gene>
    <name evidence="1" type="ORF">GCM10007383_11450</name>
</gene>